<protein>
    <submittedName>
        <fullName evidence="1">Uncharacterized protein</fullName>
    </submittedName>
</protein>
<evidence type="ECO:0000313" key="2">
    <source>
        <dbReference type="Proteomes" id="UP001163828"/>
    </source>
</evidence>
<reference evidence="1" key="1">
    <citation type="submission" date="2022-08" db="EMBL/GenBank/DDBJ databases">
        <authorList>
            <consortium name="DOE Joint Genome Institute"/>
            <person name="Min B."/>
            <person name="Riley R."/>
            <person name="Sierra-Patev S."/>
            <person name="Naranjo-Ortiz M."/>
            <person name="Looney B."/>
            <person name="Konkel Z."/>
            <person name="Slot J.C."/>
            <person name="Sakamoto Y."/>
            <person name="Steenwyk J.L."/>
            <person name="Rokas A."/>
            <person name="Carro J."/>
            <person name="Camarero S."/>
            <person name="Ferreira P."/>
            <person name="Molpeceres G."/>
            <person name="Ruiz-Duenas F.J."/>
            <person name="Serrano A."/>
            <person name="Henrissat B."/>
            <person name="Drula E."/>
            <person name="Hughes K.W."/>
            <person name="Mata J.L."/>
            <person name="Ishikawa N.K."/>
            <person name="Vargas-Isla R."/>
            <person name="Ushijima S."/>
            <person name="Smith C.A."/>
            <person name="Ahrendt S."/>
            <person name="Andreopoulos W."/>
            <person name="He G."/>
            <person name="Labutti K."/>
            <person name="Lipzen A."/>
            <person name="Ng V."/>
            <person name="Sandor L."/>
            <person name="Barry K."/>
            <person name="Martinez A.T."/>
            <person name="Xiao Y."/>
            <person name="Gibbons J.G."/>
            <person name="Terashima K."/>
            <person name="Hibbett D.S."/>
            <person name="Grigoriev I.V."/>
        </authorList>
    </citation>
    <scope>NUCLEOTIDE SEQUENCE</scope>
    <source>
        <strain evidence="1">TFB10827</strain>
    </source>
</reference>
<organism evidence="1 2">
    <name type="scientific">Lentinula boryana</name>
    <dbReference type="NCBI Taxonomy" id="40481"/>
    <lineage>
        <taxon>Eukaryota</taxon>
        <taxon>Fungi</taxon>
        <taxon>Dikarya</taxon>
        <taxon>Basidiomycota</taxon>
        <taxon>Agaricomycotina</taxon>
        <taxon>Agaricomycetes</taxon>
        <taxon>Agaricomycetidae</taxon>
        <taxon>Agaricales</taxon>
        <taxon>Marasmiineae</taxon>
        <taxon>Omphalotaceae</taxon>
        <taxon>Lentinula</taxon>
    </lineage>
</organism>
<sequence>MELSDEGFIVQSLESRYPETYLSTNSWDLYSDLLDVLHNDIVTASDDFTLAVHWTTQAQLGGCGKFLFSTGSRDKYVKLIEDLNAKDNSYHLLDLTGHTDSLRSLFAYGRPAVSGLYDKTVRIETGIVVKDLLEGITGIWKVAFMGNGASVRT</sequence>
<evidence type="ECO:0000313" key="1">
    <source>
        <dbReference type="EMBL" id="KAJ4000482.1"/>
    </source>
</evidence>
<name>A0ABQ8QPX9_9AGAR</name>
<accession>A0ABQ8QPX9</accession>
<comment type="caution">
    <text evidence="1">The sequence shown here is derived from an EMBL/GenBank/DDBJ whole genome shotgun (WGS) entry which is preliminary data.</text>
</comment>
<dbReference type="InterPro" id="IPR036322">
    <property type="entry name" value="WD40_repeat_dom_sf"/>
</dbReference>
<proteinExistence type="predicted"/>
<dbReference type="Gene3D" id="2.130.10.10">
    <property type="entry name" value="YVTN repeat-like/Quinoprotein amine dehydrogenase"/>
    <property type="match status" value="1"/>
</dbReference>
<keyword evidence="2" id="KW-1185">Reference proteome</keyword>
<dbReference type="EMBL" id="MU790521">
    <property type="protein sequence ID" value="KAJ4000482.1"/>
    <property type="molecule type" value="Genomic_DNA"/>
</dbReference>
<gene>
    <name evidence="1" type="ORF">F5050DRAFT_1804088</name>
</gene>
<dbReference type="InterPro" id="IPR015943">
    <property type="entry name" value="WD40/YVTN_repeat-like_dom_sf"/>
</dbReference>
<dbReference type="SUPFAM" id="SSF50978">
    <property type="entry name" value="WD40 repeat-like"/>
    <property type="match status" value="1"/>
</dbReference>
<dbReference type="Proteomes" id="UP001163828">
    <property type="component" value="Unassembled WGS sequence"/>
</dbReference>